<proteinExistence type="predicted"/>
<evidence type="ECO:0000313" key="1">
    <source>
        <dbReference type="EMBL" id="MFD2731735.1"/>
    </source>
</evidence>
<name>A0ABW5TT98_9SPHI</name>
<dbReference type="RefSeq" id="WP_379042082.1">
    <property type="nucleotide sequence ID" value="NZ_JBHSKW010000019.1"/>
</dbReference>
<protein>
    <recommendedName>
        <fullName evidence="3">Lipoprotein</fullName>
    </recommendedName>
</protein>
<comment type="caution">
    <text evidence="1">The sequence shown here is derived from an EMBL/GenBank/DDBJ whole genome shotgun (WGS) entry which is preliminary data.</text>
</comment>
<accession>A0ABW5TT98</accession>
<sequence length="43" mass="4986">MKKIQTIIIITFLAFSTALMSCKKDETATNKDLLVGKKWYYKT</sequence>
<organism evidence="1 2">
    <name type="scientific">Pedobacter alpinus</name>
    <dbReference type="NCBI Taxonomy" id="1590643"/>
    <lineage>
        <taxon>Bacteria</taxon>
        <taxon>Pseudomonadati</taxon>
        <taxon>Bacteroidota</taxon>
        <taxon>Sphingobacteriia</taxon>
        <taxon>Sphingobacteriales</taxon>
        <taxon>Sphingobacteriaceae</taxon>
        <taxon>Pedobacter</taxon>
    </lineage>
</organism>
<evidence type="ECO:0008006" key="3">
    <source>
        <dbReference type="Google" id="ProtNLM"/>
    </source>
</evidence>
<dbReference type="Proteomes" id="UP001597546">
    <property type="component" value="Unassembled WGS sequence"/>
</dbReference>
<dbReference type="PROSITE" id="PS51257">
    <property type="entry name" value="PROKAR_LIPOPROTEIN"/>
    <property type="match status" value="1"/>
</dbReference>
<keyword evidence="2" id="KW-1185">Reference proteome</keyword>
<reference evidence="2" key="1">
    <citation type="journal article" date="2019" name="Int. J. Syst. Evol. Microbiol.">
        <title>The Global Catalogue of Microorganisms (GCM) 10K type strain sequencing project: providing services to taxonomists for standard genome sequencing and annotation.</title>
        <authorList>
            <consortium name="The Broad Institute Genomics Platform"/>
            <consortium name="The Broad Institute Genome Sequencing Center for Infectious Disease"/>
            <person name="Wu L."/>
            <person name="Ma J."/>
        </authorList>
    </citation>
    <scope>NUCLEOTIDE SEQUENCE [LARGE SCALE GENOMIC DNA]</scope>
    <source>
        <strain evidence="2">KCTC 42456</strain>
    </source>
</reference>
<gene>
    <name evidence="1" type="ORF">ACFSSE_08445</name>
</gene>
<evidence type="ECO:0000313" key="2">
    <source>
        <dbReference type="Proteomes" id="UP001597546"/>
    </source>
</evidence>
<dbReference type="EMBL" id="JBHULV010000025">
    <property type="protein sequence ID" value="MFD2731735.1"/>
    <property type="molecule type" value="Genomic_DNA"/>
</dbReference>